<evidence type="ECO:0000256" key="10">
    <source>
        <dbReference type="ARBA" id="ARBA00022723"/>
    </source>
</evidence>
<dbReference type="AlphaFoldDB" id="A0A845QZC8"/>
<feature type="domain" description="RNase III" evidence="17">
    <location>
        <begin position="12"/>
        <end position="141"/>
    </location>
</feature>
<dbReference type="InterPro" id="IPR014720">
    <property type="entry name" value="dsRBD_dom"/>
</dbReference>
<keyword evidence="5 15" id="KW-0963">Cytoplasm</keyword>
<keyword evidence="12 15" id="KW-0378">Hydrolase</keyword>
<dbReference type="EC" id="3.1.26.3" evidence="15"/>
<evidence type="ECO:0000256" key="12">
    <source>
        <dbReference type="ARBA" id="ARBA00022801"/>
    </source>
</evidence>
<dbReference type="PROSITE" id="PS50142">
    <property type="entry name" value="RNASE_3_2"/>
    <property type="match status" value="1"/>
</dbReference>
<dbReference type="InterPro" id="IPR036389">
    <property type="entry name" value="RNase_III_sf"/>
</dbReference>
<evidence type="ECO:0000259" key="16">
    <source>
        <dbReference type="PROSITE" id="PS50137"/>
    </source>
</evidence>
<evidence type="ECO:0000256" key="4">
    <source>
        <dbReference type="ARBA" id="ARBA00011738"/>
    </source>
</evidence>
<feature type="active site" evidence="15">
    <location>
        <position position="130"/>
    </location>
</feature>
<dbReference type="NCBIfam" id="TIGR02191">
    <property type="entry name" value="RNaseIII"/>
    <property type="match status" value="1"/>
</dbReference>
<dbReference type="FunFam" id="3.30.160.20:FF:000003">
    <property type="entry name" value="Ribonuclease 3"/>
    <property type="match status" value="1"/>
</dbReference>
<name>A0A845QZC8_9CLOT</name>
<dbReference type="EMBL" id="QXXA01000009">
    <property type="protein sequence ID" value="NBI06856.1"/>
    <property type="molecule type" value="Genomic_DNA"/>
</dbReference>
<keyword evidence="9 15" id="KW-0540">Nuclease</keyword>
<keyword evidence="19" id="KW-1185">Reference proteome</keyword>
<comment type="function">
    <text evidence="15">Digests double-stranded RNA. Involved in the processing of primary rRNA transcript to yield the immediate precursors to the large and small rRNAs (23S and 16S). Processes some mRNAs, and tRNAs when they are encoded in the rRNA operon. Processes pre-crRNA and tracrRNA of type II CRISPR loci if present in the organism.</text>
</comment>
<protein>
    <recommendedName>
        <fullName evidence="15">Ribonuclease 3</fullName>
        <ecNumber evidence="15">3.1.26.3</ecNumber>
    </recommendedName>
    <alternativeName>
        <fullName evidence="15">Ribonuclease III</fullName>
        <shortName evidence="15">RNase III</shortName>
    </alternativeName>
</protein>
<feature type="binding site" evidence="15">
    <location>
        <position position="130"/>
    </location>
    <ligand>
        <name>Mg(2+)</name>
        <dbReference type="ChEBI" id="CHEBI:18420"/>
    </ligand>
</feature>
<dbReference type="GO" id="GO:0006364">
    <property type="term" value="P:rRNA processing"/>
    <property type="evidence" value="ECO:0007669"/>
    <property type="project" value="UniProtKB-UniRule"/>
</dbReference>
<dbReference type="GO" id="GO:0019843">
    <property type="term" value="F:rRNA binding"/>
    <property type="evidence" value="ECO:0007669"/>
    <property type="project" value="UniProtKB-KW"/>
</dbReference>
<evidence type="ECO:0000256" key="11">
    <source>
        <dbReference type="ARBA" id="ARBA00022759"/>
    </source>
</evidence>
<dbReference type="Pfam" id="PF00035">
    <property type="entry name" value="dsrm"/>
    <property type="match status" value="1"/>
</dbReference>
<evidence type="ECO:0000256" key="1">
    <source>
        <dbReference type="ARBA" id="ARBA00000109"/>
    </source>
</evidence>
<dbReference type="HAMAP" id="MF_00104">
    <property type="entry name" value="RNase_III"/>
    <property type="match status" value="1"/>
</dbReference>
<proteinExistence type="inferred from homology"/>
<feature type="active site" evidence="15">
    <location>
        <position position="58"/>
    </location>
</feature>
<dbReference type="GO" id="GO:0010468">
    <property type="term" value="P:regulation of gene expression"/>
    <property type="evidence" value="ECO:0007669"/>
    <property type="project" value="TreeGrafter"/>
</dbReference>
<dbReference type="PANTHER" id="PTHR11207">
    <property type="entry name" value="RIBONUCLEASE III"/>
    <property type="match status" value="1"/>
</dbReference>
<evidence type="ECO:0000256" key="2">
    <source>
        <dbReference type="ARBA" id="ARBA00004496"/>
    </source>
</evidence>
<feature type="domain" description="DRBM" evidence="16">
    <location>
        <begin position="168"/>
        <end position="237"/>
    </location>
</feature>
<evidence type="ECO:0000256" key="7">
    <source>
        <dbReference type="ARBA" id="ARBA00022664"/>
    </source>
</evidence>
<evidence type="ECO:0000313" key="19">
    <source>
        <dbReference type="Proteomes" id="UP000467132"/>
    </source>
</evidence>
<dbReference type="InterPro" id="IPR011907">
    <property type="entry name" value="RNase_III"/>
</dbReference>
<keyword evidence="11 15" id="KW-0255">Endonuclease</keyword>
<comment type="similarity">
    <text evidence="3">Belongs to the ribonuclease III family.</text>
</comment>
<comment type="caution">
    <text evidence="18">The sequence shown here is derived from an EMBL/GenBank/DDBJ whole genome shotgun (WGS) entry which is preliminary data.</text>
</comment>
<keyword evidence="6 15" id="KW-0698">rRNA processing</keyword>
<organism evidence="18 19">
    <name type="scientific">Senegalia massiliensis</name>
    <dbReference type="NCBI Taxonomy" id="1720316"/>
    <lineage>
        <taxon>Bacteria</taxon>
        <taxon>Bacillati</taxon>
        <taxon>Bacillota</taxon>
        <taxon>Clostridia</taxon>
        <taxon>Eubacteriales</taxon>
        <taxon>Clostridiaceae</taxon>
        <taxon>Senegalia</taxon>
    </lineage>
</organism>
<keyword evidence="10 15" id="KW-0479">Metal-binding</keyword>
<accession>A0A845QZC8</accession>
<dbReference type="PROSITE" id="PS00517">
    <property type="entry name" value="RNASE_3_1"/>
    <property type="match status" value="1"/>
</dbReference>
<comment type="subcellular location">
    <subcellularLocation>
        <location evidence="2 15">Cytoplasm</location>
    </subcellularLocation>
</comment>
<evidence type="ECO:0000256" key="13">
    <source>
        <dbReference type="ARBA" id="ARBA00022842"/>
    </source>
</evidence>
<feature type="binding site" evidence="15">
    <location>
        <position position="54"/>
    </location>
    <ligand>
        <name>Mg(2+)</name>
        <dbReference type="ChEBI" id="CHEBI:18420"/>
    </ligand>
</feature>
<dbReference type="PANTHER" id="PTHR11207:SF0">
    <property type="entry name" value="RIBONUCLEASE 3"/>
    <property type="match status" value="1"/>
</dbReference>
<dbReference type="SUPFAM" id="SSF69065">
    <property type="entry name" value="RNase III domain-like"/>
    <property type="match status" value="1"/>
</dbReference>
<dbReference type="GO" id="GO:0042802">
    <property type="term" value="F:identical protein binding"/>
    <property type="evidence" value="ECO:0007669"/>
    <property type="project" value="UniProtKB-ARBA"/>
</dbReference>
<dbReference type="GO" id="GO:0003725">
    <property type="term" value="F:double-stranded RNA binding"/>
    <property type="evidence" value="ECO:0007669"/>
    <property type="project" value="TreeGrafter"/>
</dbReference>
<evidence type="ECO:0000256" key="8">
    <source>
        <dbReference type="ARBA" id="ARBA00022694"/>
    </source>
</evidence>
<dbReference type="Proteomes" id="UP000467132">
    <property type="component" value="Unassembled WGS sequence"/>
</dbReference>
<comment type="catalytic activity">
    <reaction evidence="1 15">
        <text>Endonucleolytic cleavage to 5'-phosphomonoester.</text>
        <dbReference type="EC" id="3.1.26.3"/>
    </reaction>
</comment>
<dbReference type="Pfam" id="PF14622">
    <property type="entry name" value="Ribonucleas_3_3"/>
    <property type="match status" value="1"/>
</dbReference>
<evidence type="ECO:0000256" key="15">
    <source>
        <dbReference type="HAMAP-Rule" id="MF_00104"/>
    </source>
</evidence>
<dbReference type="SMART" id="SM00358">
    <property type="entry name" value="DSRM"/>
    <property type="match status" value="1"/>
</dbReference>
<dbReference type="PROSITE" id="PS50137">
    <property type="entry name" value="DS_RBD"/>
    <property type="match status" value="1"/>
</dbReference>
<dbReference type="GO" id="GO:0008033">
    <property type="term" value="P:tRNA processing"/>
    <property type="evidence" value="ECO:0007669"/>
    <property type="project" value="UniProtKB-KW"/>
</dbReference>
<evidence type="ECO:0000313" key="18">
    <source>
        <dbReference type="EMBL" id="NBI06856.1"/>
    </source>
</evidence>
<evidence type="ECO:0000256" key="3">
    <source>
        <dbReference type="ARBA" id="ARBA00010183"/>
    </source>
</evidence>
<keyword evidence="8 15" id="KW-0819">tRNA processing</keyword>
<feature type="binding site" evidence="15">
    <location>
        <position position="127"/>
    </location>
    <ligand>
        <name>Mg(2+)</name>
        <dbReference type="ChEBI" id="CHEBI:18420"/>
    </ligand>
</feature>
<dbReference type="GO" id="GO:0006397">
    <property type="term" value="P:mRNA processing"/>
    <property type="evidence" value="ECO:0007669"/>
    <property type="project" value="UniProtKB-UniRule"/>
</dbReference>
<dbReference type="CDD" id="cd10845">
    <property type="entry name" value="DSRM_RNAse_III_family"/>
    <property type="match status" value="1"/>
</dbReference>
<dbReference type="Gene3D" id="3.30.160.20">
    <property type="match status" value="1"/>
</dbReference>
<evidence type="ECO:0000256" key="14">
    <source>
        <dbReference type="ARBA" id="ARBA00022884"/>
    </source>
</evidence>
<dbReference type="GO" id="GO:0004525">
    <property type="term" value="F:ribonuclease III activity"/>
    <property type="evidence" value="ECO:0007669"/>
    <property type="project" value="UniProtKB-UniRule"/>
</dbReference>
<dbReference type="OrthoDB" id="9805026at2"/>
<dbReference type="SMART" id="SM00535">
    <property type="entry name" value="RIBOc"/>
    <property type="match status" value="1"/>
</dbReference>
<reference evidence="18 19" key="1">
    <citation type="submission" date="2018-08" db="EMBL/GenBank/DDBJ databases">
        <title>Murine metabolic-syndrome-specific gut microbial biobank.</title>
        <authorList>
            <person name="Liu C."/>
        </authorList>
    </citation>
    <scope>NUCLEOTIDE SEQUENCE [LARGE SCALE GENOMIC DNA]</scope>
    <source>
        <strain evidence="18 19">583</strain>
    </source>
</reference>
<dbReference type="FunFam" id="1.10.1520.10:FF:000001">
    <property type="entry name" value="Ribonuclease 3"/>
    <property type="match status" value="1"/>
</dbReference>
<gene>
    <name evidence="15" type="primary">rnc</name>
    <name evidence="18" type="ORF">D3Z33_08325</name>
</gene>
<evidence type="ECO:0000256" key="5">
    <source>
        <dbReference type="ARBA" id="ARBA00022490"/>
    </source>
</evidence>
<dbReference type="Gene3D" id="1.10.1520.10">
    <property type="entry name" value="Ribonuclease III domain"/>
    <property type="match status" value="1"/>
</dbReference>
<keyword evidence="7 15" id="KW-0507">mRNA processing</keyword>
<dbReference type="GO" id="GO:0046872">
    <property type="term" value="F:metal ion binding"/>
    <property type="evidence" value="ECO:0007669"/>
    <property type="project" value="UniProtKB-KW"/>
</dbReference>
<keyword evidence="15" id="KW-0699">rRNA-binding</keyword>
<dbReference type="RefSeq" id="WP_160197339.1">
    <property type="nucleotide sequence ID" value="NZ_QXXA01000009.1"/>
</dbReference>
<dbReference type="GO" id="GO:0005737">
    <property type="term" value="C:cytoplasm"/>
    <property type="evidence" value="ECO:0007669"/>
    <property type="project" value="UniProtKB-SubCell"/>
</dbReference>
<dbReference type="SUPFAM" id="SSF54768">
    <property type="entry name" value="dsRNA-binding domain-like"/>
    <property type="match status" value="1"/>
</dbReference>
<comment type="subunit">
    <text evidence="4 15">Homodimer.</text>
</comment>
<keyword evidence="14 15" id="KW-0694">RNA-binding</keyword>
<dbReference type="InterPro" id="IPR000999">
    <property type="entry name" value="RNase_III_dom"/>
</dbReference>
<comment type="cofactor">
    <cofactor evidence="15">
        <name>Mg(2+)</name>
        <dbReference type="ChEBI" id="CHEBI:18420"/>
    </cofactor>
</comment>
<evidence type="ECO:0000256" key="6">
    <source>
        <dbReference type="ARBA" id="ARBA00022552"/>
    </source>
</evidence>
<sequence length="238" mass="26829">MKDLSKLRKIKLKQFQERINYEFSDITLLNKALTHSSYANEFKSKKILYNERLEFLGDSVLGLVISDYIFNKYKNFPEGELTKIRALTVCEPSLAEISKKLNLGEFMLLGKGEEATGGRTRISILSDAFEAVIGAIYLDGGMKASKKFILNNLLETIINAVNGEMLLDYKTELQEIIQQDSNSNIKYNVVKEEGPDHNKKFYVEVSNNGKILGTGKGNSKKEAEQNAAKFALKKVNNK</sequence>
<dbReference type="CDD" id="cd00593">
    <property type="entry name" value="RIBOc"/>
    <property type="match status" value="1"/>
</dbReference>
<evidence type="ECO:0000259" key="17">
    <source>
        <dbReference type="PROSITE" id="PS50142"/>
    </source>
</evidence>
<evidence type="ECO:0000256" key="9">
    <source>
        <dbReference type="ARBA" id="ARBA00022722"/>
    </source>
</evidence>
<keyword evidence="13 15" id="KW-0460">Magnesium</keyword>